<proteinExistence type="predicted"/>
<accession>X1CBK2</accession>
<evidence type="ECO:0000313" key="1">
    <source>
        <dbReference type="EMBL" id="GAG81681.1"/>
    </source>
</evidence>
<reference evidence="1" key="1">
    <citation type="journal article" date="2014" name="Front. Microbiol.">
        <title>High frequency of phylogenetically diverse reductive dehalogenase-homologous genes in deep subseafloor sedimentary metagenomes.</title>
        <authorList>
            <person name="Kawai M."/>
            <person name="Futagami T."/>
            <person name="Toyoda A."/>
            <person name="Takaki Y."/>
            <person name="Nishi S."/>
            <person name="Hori S."/>
            <person name="Arai W."/>
            <person name="Tsubouchi T."/>
            <person name="Morono Y."/>
            <person name="Uchiyama I."/>
            <person name="Ito T."/>
            <person name="Fujiyama A."/>
            <person name="Inagaki F."/>
            <person name="Takami H."/>
        </authorList>
    </citation>
    <scope>NUCLEOTIDE SEQUENCE</scope>
    <source>
        <strain evidence="1">Expedition CK06-06</strain>
    </source>
</reference>
<comment type="caution">
    <text evidence="1">The sequence shown here is derived from an EMBL/GenBank/DDBJ whole genome shotgun (WGS) entry which is preliminary data.</text>
</comment>
<dbReference type="EMBL" id="BART01013833">
    <property type="protein sequence ID" value="GAG81681.1"/>
    <property type="molecule type" value="Genomic_DNA"/>
</dbReference>
<gene>
    <name evidence="1" type="ORF">S01H4_28031</name>
</gene>
<name>X1CBK2_9ZZZZ</name>
<sequence>MRDKKGRFLTDYCGFYESLEIDFNHVCKRIGINTPTLPDMDHPQIGFADQTKGRNDFGDYREHYTGEMVTLMNEMYAVDLGVFG</sequence>
<protein>
    <submittedName>
        <fullName evidence="1">Uncharacterized protein</fullName>
    </submittedName>
</protein>
<organism evidence="1">
    <name type="scientific">marine sediment metagenome</name>
    <dbReference type="NCBI Taxonomy" id="412755"/>
    <lineage>
        <taxon>unclassified sequences</taxon>
        <taxon>metagenomes</taxon>
        <taxon>ecological metagenomes</taxon>
    </lineage>
</organism>
<dbReference type="AlphaFoldDB" id="X1CBK2"/>
<feature type="non-terminal residue" evidence="1">
    <location>
        <position position="84"/>
    </location>
</feature>